<proteinExistence type="predicted"/>
<dbReference type="Proteomes" id="UP001153334">
    <property type="component" value="Unassembled WGS sequence"/>
</dbReference>
<protein>
    <submittedName>
        <fullName evidence="1">Uncharacterized protein</fullName>
    </submittedName>
</protein>
<evidence type="ECO:0000313" key="1">
    <source>
        <dbReference type="EMBL" id="KAJ8115935.1"/>
    </source>
</evidence>
<reference evidence="1" key="1">
    <citation type="submission" date="2022-11" db="EMBL/GenBank/DDBJ databases">
        <title>Genome Sequence of Nemania bipapillata.</title>
        <authorList>
            <person name="Buettner E."/>
        </authorList>
    </citation>
    <scope>NUCLEOTIDE SEQUENCE</scope>
    <source>
        <strain evidence="1">CP14</strain>
    </source>
</reference>
<name>A0ACC2IL57_9PEZI</name>
<accession>A0ACC2IL57</accession>
<gene>
    <name evidence="1" type="ORF">ONZ43_g4551</name>
</gene>
<dbReference type="EMBL" id="JAPESX010001247">
    <property type="protein sequence ID" value="KAJ8115935.1"/>
    <property type="molecule type" value="Genomic_DNA"/>
</dbReference>
<organism evidence="1 2">
    <name type="scientific">Nemania bipapillata</name>
    <dbReference type="NCBI Taxonomy" id="110536"/>
    <lineage>
        <taxon>Eukaryota</taxon>
        <taxon>Fungi</taxon>
        <taxon>Dikarya</taxon>
        <taxon>Ascomycota</taxon>
        <taxon>Pezizomycotina</taxon>
        <taxon>Sordariomycetes</taxon>
        <taxon>Xylariomycetidae</taxon>
        <taxon>Xylariales</taxon>
        <taxon>Xylariaceae</taxon>
        <taxon>Nemania</taxon>
    </lineage>
</organism>
<evidence type="ECO:0000313" key="2">
    <source>
        <dbReference type="Proteomes" id="UP001153334"/>
    </source>
</evidence>
<sequence length="465" mass="51728">MVPPMISRRLVLAVLLLCRFGVGWKADIRADSNRDGRVDIDGNTDLADKDEWSDLAGALFLANIGDTDGRCSQIALSGDRLSDEALAACNDASDDIQRSPGYMALIRTVPIQGLEDGAWANVQVTEEISRKNVRLFRQEQDEWIITTNDYKFNASELEAGLNLGIDARDTRRPSGWDGRAQVHLHVQNELEVQVDDVYLRVAPILTSHHLMDVSEVLTANVNDSKAQIKFVSDLRDILNDPNLKKPLWLFNHSDDVWAQDFVEPAYTSMPGSEGPITLEVMIRSSQGSRTAGRQVFEYLRKTGRGAVYSTGGTRNEIDSMGNLETIPPYSFKDKSFPAGRIIEGSHAKSYPSYPHVYDYMKAQEFQEPLVLDTDWLAVGHVDEIVQFLPANTPYGWALYIADLRAGIKILEDAKEQHGDTPAFSRLNDTYTREGLGDVPGLTIAELLTDKLISATKDLLRNSTPS</sequence>
<keyword evidence="2" id="KW-1185">Reference proteome</keyword>
<comment type="caution">
    <text evidence="1">The sequence shown here is derived from an EMBL/GenBank/DDBJ whole genome shotgun (WGS) entry which is preliminary data.</text>
</comment>